<comment type="caution">
    <text evidence="2">The sequence shown here is derived from an EMBL/GenBank/DDBJ whole genome shotgun (WGS) entry which is preliminary data.</text>
</comment>
<name>A0A7K0FT96_9SPHI</name>
<accession>A0A7K0FT96</accession>
<organism evidence="2 3">
    <name type="scientific">Pedobacter petrophilus</name>
    <dbReference type="NCBI Taxonomy" id="1908241"/>
    <lineage>
        <taxon>Bacteria</taxon>
        <taxon>Pseudomonadati</taxon>
        <taxon>Bacteroidota</taxon>
        <taxon>Sphingobacteriia</taxon>
        <taxon>Sphingobacteriales</taxon>
        <taxon>Sphingobacteriaceae</taxon>
        <taxon>Pedobacter</taxon>
    </lineage>
</organism>
<feature type="domain" description="DUF5689" evidence="1">
    <location>
        <begin position="43"/>
        <end position="233"/>
    </location>
</feature>
<keyword evidence="3" id="KW-1185">Reference proteome</keyword>
<gene>
    <name evidence="2" type="ORF">GJU39_00190</name>
</gene>
<evidence type="ECO:0000313" key="2">
    <source>
        <dbReference type="EMBL" id="MRX74490.1"/>
    </source>
</evidence>
<reference evidence="2 3" key="1">
    <citation type="submission" date="2019-11" db="EMBL/GenBank/DDBJ databases">
        <title>Pedobacter petrophilus genome.</title>
        <authorList>
            <person name="Feldbauer M.J."/>
            <person name="Newman J.D."/>
        </authorList>
    </citation>
    <scope>NUCLEOTIDE SEQUENCE [LARGE SCALE GENOMIC DNA]</scope>
    <source>
        <strain evidence="2 3">LMG 29686</strain>
    </source>
</reference>
<dbReference type="Proteomes" id="UP000487757">
    <property type="component" value="Unassembled WGS sequence"/>
</dbReference>
<evidence type="ECO:0000259" key="1">
    <source>
        <dbReference type="Pfam" id="PF18942"/>
    </source>
</evidence>
<dbReference type="InterPro" id="IPR043744">
    <property type="entry name" value="DUF5689"/>
</dbReference>
<protein>
    <recommendedName>
        <fullName evidence="1">DUF5689 domain-containing protein</fullName>
    </recommendedName>
</protein>
<dbReference type="EMBL" id="WKKH01000001">
    <property type="protein sequence ID" value="MRX74490.1"/>
    <property type="molecule type" value="Genomic_DNA"/>
</dbReference>
<dbReference type="RefSeq" id="WP_154278663.1">
    <property type="nucleotide sequence ID" value="NZ_JBHUJQ010000001.1"/>
</dbReference>
<dbReference type="OrthoDB" id="1111074at2"/>
<dbReference type="Pfam" id="PF18942">
    <property type="entry name" value="DUF5689"/>
    <property type="match status" value="1"/>
</dbReference>
<evidence type="ECO:0000313" key="3">
    <source>
        <dbReference type="Proteomes" id="UP000487757"/>
    </source>
</evidence>
<dbReference type="PROSITE" id="PS51257">
    <property type="entry name" value="PROKAR_LIPOPROTEIN"/>
    <property type="match status" value="1"/>
</dbReference>
<proteinExistence type="predicted"/>
<sequence length="241" mass="26308">MKNNLLALHRVGIFSLLIFMFSIVSCKKDEEKSPEPIPNPIANQITVAHLKSLITGQPVKIKEKGVIRGVVISDARSKNIDNEKTFFIQEGTGQSAIKVSLMANHSYAVNDSLEIEVLDQTLNSINGSVILQDLPNNLVKKLGVGKIIPRETSISELKANMLAWEGSLISIKACELLSTTGNYDNNLIFRDGQGTMAGLMAEKATFNGQELPKEVKSVVGIVYVEGDQVKLAPVTQLKFCL</sequence>
<dbReference type="AlphaFoldDB" id="A0A7K0FT96"/>